<dbReference type="Pfam" id="PF02668">
    <property type="entry name" value="TauD"/>
    <property type="match status" value="1"/>
</dbReference>
<dbReference type="EMBL" id="JACEHE010000041">
    <property type="protein sequence ID" value="MBA2951245.1"/>
    <property type="molecule type" value="Genomic_DNA"/>
</dbReference>
<protein>
    <submittedName>
        <fullName evidence="6">TauD/TfdA family dioxygenase</fullName>
    </submittedName>
</protein>
<dbReference type="InterPro" id="IPR050411">
    <property type="entry name" value="AlphaKG_dependent_hydroxylases"/>
</dbReference>
<organism evidence="6 7">
    <name type="scientific">Streptomyces himalayensis subsp. himalayensis</name>
    <dbReference type="NCBI Taxonomy" id="2756131"/>
    <lineage>
        <taxon>Bacteria</taxon>
        <taxon>Bacillati</taxon>
        <taxon>Actinomycetota</taxon>
        <taxon>Actinomycetes</taxon>
        <taxon>Kitasatosporales</taxon>
        <taxon>Streptomycetaceae</taxon>
        <taxon>Streptomyces</taxon>
        <taxon>Streptomyces himalayensis</taxon>
    </lineage>
</organism>
<proteinExistence type="predicted"/>
<dbReference type="AlphaFoldDB" id="A0A7W0ID22"/>
<evidence type="ECO:0000256" key="4">
    <source>
        <dbReference type="ARBA" id="ARBA00023194"/>
    </source>
</evidence>
<dbReference type="GO" id="GO:0017000">
    <property type="term" value="P:antibiotic biosynthetic process"/>
    <property type="evidence" value="ECO:0007669"/>
    <property type="project" value="UniProtKB-KW"/>
</dbReference>
<gene>
    <name evidence="6" type="ORF">H1D24_37230</name>
</gene>
<evidence type="ECO:0000256" key="3">
    <source>
        <dbReference type="ARBA" id="ARBA00023004"/>
    </source>
</evidence>
<reference evidence="6 7" key="1">
    <citation type="submission" date="2020-07" db="EMBL/GenBank/DDBJ databases">
        <title>Streptomyces isolated from Indian soil.</title>
        <authorList>
            <person name="Mandal S."/>
            <person name="Maiti P.K."/>
        </authorList>
    </citation>
    <scope>NUCLEOTIDE SEQUENCE [LARGE SCALE GENOMIC DNA]</scope>
    <source>
        <strain evidence="6 7">PSKA28</strain>
    </source>
</reference>
<dbReference type="Proteomes" id="UP000545761">
    <property type="component" value="Unassembled WGS sequence"/>
</dbReference>
<dbReference type="GO" id="GO:0051213">
    <property type="term" value="F:dioxygenase activity"/>
    <property type="evidence" value="ECO:0007669"/>
    <property type="project" value="UniProtKB-KW"/>
</dbReference>
<dbReference type="InterPro" id="IPR003819">
    <property type="entry name" value="TauD/TfdA-like"/>
</dbReference>
<dbReference type="SUPFAM" id="SSF51197">
    <property type="entry name" value="Clavaminate synthase-like"/>
    <property type="match status" value="1"/>
</dbReference>
<evidence type="ECO:0000256" key="2">
    <source>
        <dbReference type="ARBA" id="ARBA00023002"/>
    </source>
</evidence>
<comment type="caution">
    <text evidence="6">The sequence shown here is derived from an EMBL/GenBank/DDBJ whole genome shotgun (WGS) entry which is preliminary data.</text>
</comment>
<keyword evidence="4" id="KW-0045">Antibiotic biosynthesis</keyword>
<evidence type="ECO:0000259" key="5">
    <source>
        <dbReference type="Pfam" id="PF02668"/>
    </source>
</evidence>
<sequence>MTVTTTAPLQKISGPSAWRGDELSKSTEWIYVLSDAERAELEELGRRFVADDPDLRTVTAADYPFDACRALNDGCARQMDTGRGFILVRGLRTEQYGDTMAAAIFFIMGLHLGQPIGQNQRGDLLDHVIATSNMTLSDEGALPSRVRDRLPFHSDSSDVVALMCLRGAKEGGASSLVSGTTIYNEMLRRRPDLAPRLFDTYHWDWRRQDPDSPELTYTSPIISYVDGVFSTYAGNSMIFSAQEYPGVPQLTPDQAEAITLFDEISQETGLPIDMDFQPGDVQWLLNYAALHSRTSYIDHPEPERRRHLLRLWLKRDVGRPLAPKFGKHVVEIGEPTTPLVPGGRFHIADAVTVNDDWGV</sequence>
<keyword evidence="3" id="KW-0408">Iron</keyword>
<accession>A0A7W0ID22</accession>
<keyword evidence="6" id="KW-0223">Dioxygenase</keyword>
<comment type="cofactor">
    <cofactor evidence="1">
        <name>Fe(2+)</name>
        <dbReference type="ChEBI" id="CHEBI:29033"/>
    </cofactor>
</comment>
<dbReference type="InterPro" id="IPR042098">
    <property type="entry name" value="TauD-like_sf"/>
</dbReference>
<name>A0A7W0ID22_9ACTN</name>
<keyword evidence="2" id="KW-0560">Oxidoreductase</keyword>
<evidence type="ECO:0000313" key="6">
    <source>
        <dbReference type="EMBL" id="MBA2951245.1"/>
    </source>
</evidence>
<dbReference type="PANTHER" id="PTHR10696">
    <property type="entry name" value="GAMMA-BUTYROBETAINE HYDROXYLASE-RELATED"/>
    <property type="match status" value="1"/>
</dbReference>
<evidence type="ECO:0000313" key="7">
    <source>
        <dbReference type="Proteomes" id="UP000545761"/>
    </source>
</evidence>
<dbReference type="Gene3D" id="3.60.130.10">
    <property type="entry name" value="Clavaminate synthase-like"/>
    <property type="match status" value="1"/>
</dbReference>
<evidence type="ECO:0000256" key="1">
    <source>
        <dbReference type="ARBA" id="ARBA00001954"/>
    </source>
</evidence>
<dbReference type="PANTHER" id="PTHR10696:SF56">
    <property type="entry name" value="TAUD_TFDA-LIKE DOMAIN-CONTAINING PROTEIN"/>
    <property type="match status" value="1"/>
</dbReference>
<feature type="domain" description="TauD/TfdA-like" evidence="5">
    <location>
        <begin position="79"/>
        <end position="312"/>
    </location>
</feature>